<evidence type="ECO:0000259" key="3">
    <source>
        <dbReference type="PROSITE" id="PS51462"/>
    </source>
</evidence>
<dbReference type="EMBL" id="HBIX01034409">
    <property type="protein sequence ID" value="CAE0729691.1"/>
    <property type="molecule type" value="Transcribed_RNA"/>
</dbReference>
<dbReference type="InterPro" id="IPR003293">
    <property type="entry name" value="Nudix_hydrolase6-like"/>
</dbReference>
<protein>
    <recommendedName>
        <fullName evidence="3">Nudix hydrolase domain-containing protein</fullName>
    </recommendedName>
</protein>
<reference evidence="4" key="1">
    <citation type="submission" date="2021-01" db="EMBL/GenBank/DDBJ databases">
        <authorList>
            <person name="Corre E."/>
            <person name="Pelletier E."/>
            <person name="Niang G."/>
            <person name="Scheremetjew M."/>
            <person name="Finn R."/>
            <person name="Kale V."/>
            <person name="Holt S."/>
            <person name="Cochrane G."/>
            <person name="Meng A."/>
            <person name="Brown T."/>
            <person name="Cohen L."/>
        </authorList>
    </citation>
    <scope>NUCLEOTIDE SEQUENCE</scope>
    <source>
        <strain evidence="4">10249 10 AB</strain>
    </source>
</reference>
<dbReference type="Gene3D" id="3.40.630.30">
    <property type="match status" value="1"/>
</dbReference>
<evidence type="ECO:0000256" key="1">
    <source>
        <dbReference type="ARBA" id="ARBA00005582"/>
    </source>
</evidence>
<dbReference type="Gene3D" id="3.90.79.10">
    <property type="entry name" value="Nucleoside Triphosphate Pyrophosphohydrolase"/>
    <property type="match status" value="1"/>
</dbReference>
<evidence type="ECO:0000313" key="4">
    <source>
        <dbReference type="EMBL" id="CAE0729691.1"/>
    </source>
</evidence>
<organism evidence="4">
    <name type="scientific">Pseudo-nitzschia australis</name>
    <dbReference type="NCBI Taxonomy" id="44445"/>
    <lineage>
        <taxon>Eukaryota</taxon>
        <taxon>Sar</taxon>
        <taxon>Stramenopiles</taxon>
        <taxon>Ochrophyta</taxon>
        <taxon>Bacillariophyta</taxon>
        <taxon>Bacillariophyceae</taxon>
        <taxon>Bacillariophycidae</taxon>
        <taxon>Bacillariales</taxon>
        <taxon>Bacillariaceae</taxon>
        <taxon>Pseudo-nitzschia</taxon>
    </lineage>
</organism>
<dbReference type="GO" id="GO:0047631">
    <property type="term" value="F:ADP-ribose diphosphatase activity"/>
    <property type="evidence" value="ECO:0007669"/>
    <property type="project" value="TreeGrafter"/>
</dbReference>
<dbReference type="PANTHER" id="PTHR13994">
    <property type="entry name" value="NUDIX HYDROLASE RELATED"/>
    <property type="match status" value="1"/>
</dbReference>
<gene>
    <name evidence="4" type="ORF">PAUS00366_LOCUS22476</name>
</gene>
<dbReference type="PANTHER" id="PTHR13994:SF13">
    <property type="entry name" value="FI03680P"/>
    <property type="match status" value="1"/>
</dbReference>
<dbReference type="InterPro" id="IPR000086">
    <property type="entry name" value="NUDIX_hydrolase_dom"/>
</dbReference>
<dbReference type="Pfam" id="PF00293">
    <property type="entry name" value="NUDIX"/>
    <property type="match status" value="1"/>
</dbReference>
<dbReference type="PROSITE" id="PS51462">
    <property type="entry name" value="NUDIX"/>
    <property type="match status" value="1"/>
</dbReference>
<evidence type="ECO:0000256" key="2">
    <source>
        <dbReference type="ARBA" id="ARBA00022801"/>
    </source>
</evidence>
<dbReference type="InterPro" id="IPR040618">
    <property type="entry name" value="Pre-Nudix"/>
</dbReference>
<proteinExistence type="inferred from homology"/>
<dbReference type="InterPro" id="IPR020084">
    <property type="entry name" value="NUDIX_hydrolase_CS"/>
</dbReference>
<dbReference type="SUPFAM" id="SSF55811">
    <property type="entry name" value="Nudix"/>
    <property type="match status" value="1"/>
</dbReference>
<name>A0A7S4AY20_9STRA</name>
<dbReference type="Pfam" id="PF18290">
    <property type="entry name" value="Nudix_hydro"/>
    <property type="match status" value="1"/>
</dbReference>
<keyword evidence="2" id="KW-0378">Hydrolase</keyword>
<dbReference type="PROSITE" id="PS00893">
    <property type="entry name" value="NUDIX_BOX"/>
    <property type="match status" value="1"/>
</dbReference>
<comment type="similarity">
    <text evidence="1">Belongs to the Nudix hydrolase family.</text>
</comment>
<dbReference type="InterPro" id="IPR015797">
    <property type="entry name" value="NUDIX_hydrolase-like_dom_sf"/>
</dbReference>
<feature type="domain" description="Nudix hydrolase" evidence="3">
    <location>
        <begin position="194"/>
        <end position="331"/>
    </location>
</feature>
<accession>A0A7S4AY20</accession>
<dbReference type="GO" id="GO:0051287">
    <property type="term" value="F:NAD binding"/>
    <property type="evidence" value="ECO:0007669"/>
    <property type="project" value="TreeGrafter"/>
</dbReference>
<dbReference type="AlphaFoldDB" id="A0A7S4AY20"/>
<dbReference type="GO" id="GO:0035529">
    <property type="term" value="F:NADH pyrophosphatase activity"/>
    <property type="evidence" value="ECO:0007669"/>
    <property type="project" value="TreeGrafter"/>
</dbReference>
<sequence>MIRFSRVLGSTLIYASTASSSRFAGGHIAAAFLIESNAHLSHLQSRSSGTRTTHRSSQPLAMVSSIENATPNATSCLEEANALFPDPQRTIGILPYVDTSHNSATITVPTDDEDGNGAFSAENFSTLLTNTVTILQELEKSSLWVEVPMSKARLIEEIEAADLGFEFHHAQGSTLKLNAWLRKDIPSKVPEFATHHVGVGAVVINSRNEILCIRELRKNYHPWKIPTGLADLGESIHDAAEREVLEETGITASCHSILSFRHTHGMANGRSDLFFVCRLIPKEDDNGSVQTPVPQACEIAEAKWIPLSEYRDMVDGLTEESKGHPVMTFVMNQIFDKGLRINMTEVSSVIPGRRSTPLYFPEAPSIEG</sequence>
<dbReference type="CDD" id="cd04670">
    <property type="entry name" value="NUDIX_ASFGF2_Nudt6"/>
    <property type="match status" value="1"/>
</dbReference>